<dbReference type="HOGENOM" id="CLU_128582_0_0_2"/>
<reference evidence="1" key="1">
    <citation type="journal article" date="2011" name="PLoS ONE">
        <title>Genome of a low-salinity ammonia-oxidizing archaeon determined by single-cell and metagenomic analysis.</title>
        <authorList>
            <person name="Blainey P.C."/>
            <person name="Mosier A.C."/>
            <person name="Potanina A."/>
            <person name="Francis C.A."/>
            <person name="Quake S.R."/>
        </authorList>
    </citation>
    <scope>NUCLEOTIDE SEQUENCE [LARGE SCALE GENOMIC DNA]</scope>
    <source>
        <strain evidence="1">SFB1</strain>
    </source>
</reference>
<comment type="caution">
    <text evidence="1">The sequence shown here is derived from an EMBL/GenBank/DDBJ whole genome shotgun (WGS) entry which is preliminary data.</text>
</comment>
<name>F3KL98_9ARCH</name>
<dbReference type="Proteomes" id="UP000004348">
    <property type="component" value="Chromosome"/>
</dbReference>
<gene>
    <name evidence="1" type="ORF">Nlim_1277</name>
</gene>
<evidence type="ECO:0008006" key="2">
    <source>
        <dbReference type="Google" id="ProtNLM"/>
    </source>
</evidence>
<organism evidence="1">
    <name type="scientific">Candidatus Nitrosarchaeum limnium SFB1</name>
    <dbReference type="NCBI Taxonomy" id="886738"/>
    <lineage>
        <taxon>Archaea</taxon>
        <taxon>Nitrososphaerota</taxon>
        <taxon>Nitrososphaeria</taxon>
        <taxon>Nitrosopumilales</taxon>
        <taxon>Nitrosopumilaceae</taxon>
        <taxon>Nitrosarchaeum</taxon>
    </lineage>
</organism>
<protein>
    <recommendedName>
        <fullName evidence="2">Roadblock/LAMTOR2 domain-containing protein</fullName>
    </recommendedName>
</protein>
<dbReference type="InterPro" id="IPR046600">
    <property type="entry name" value="DUF6659"/>
</dbReference>
<proteinExistence type="predicted"/>
<accession>F3KL98</accession>
<evidence type="ECO:0000313" key="1">
    <source>
        <dbReference type="EMBL" id="EGG41834.1"/>
    </source>
</evidence>
<dbReference type="AlphaFoldDB" id="F3KL98"/>
<dbReference type="EMBL" id="AEGP01000046">
    <property type="protein sequence ID" value="EGG41834.1"/>
    <property type="molecule type" value="Genomic_DNA"/>
</dbReference>
<dbReference type="Pfam" id="PF20364">
    <property type="entry name" value="DUF6659"/>
    <property type="match status" value="1"/>
</dbReference>
<sequence>MIPNLEQSSIFYTFCNKMCSEQKIRFCGVINSMGRLIAGNFKDGIQPLDNDQQRQMLYMQSKLELSMKSDFNDNLGNVNYVLTYRDNVVIINIPLKNQPYHVLISAERITDVKKIVDDAMKLFDENSTILNKIRHQNTNTILES</sequence>